<evidence type="ECO:0000313" key="2">
    <source>
        <dbReference type="EMBL" id="KAK2156711.1"/>
    </source>
</evidence>
<reference evidence="2" key="1">
    <citation type="journal article" date="2023" name="Mol. Biol. Evol.">
        <title>Third-Generation Sequencing Reveals the Adaptive Role of the Epigenome in Three Deep-Sea Polychaetes.</title>
        <authorList>
            <person name="Perez M."/>
            <person name="Aroh O."/>
            <person name="Sun Y."/>
            <person name="Lan Y."/>
            <person name="Juniper S.K."/>
            <person name="Young C.R."/>
            <person name="Angers B."/>
            <person name="Qian P.Y."/>
        </authorList>
    </citation>
    <scope>NUCLEOTIDE SEQUENCE</scope>
    <source>
        <strain evidence="2">P08H-3</strain>
    </source>
</reference>
<dbReference type="Proteomes" id="UP001208570">
    <property type="component" value="Unassembled WGS sequence"/>
</dbReference>
<proteinExistence type="predicted"/>
<feature type="compositionally biased region" description="Polar residues" evidence="1">
    <location>
        <begin position="14"/>
        <end position="24"/>
    </location>
</feature>
<dbReference type="AlphaFoldDB" id="A0AAD9JPU7"/>
<comment type="caution">
    <text evidence="2">The sequence shown here is derived from an EMBL/GenBank/DDBJ whole genome shotgun (WGS) entry which is preliminary data.</text>
</comment>
<organism evidence="2 3">
    <name type="scientific">Paralvinella palmiformis</name>
    <dbReference type="NCBI Taxonomy" id="53620"/>
    <lineage>
        <taxon>Eukaryota</taxon>
        <taxon>Metazoa</taxon>
        <taxon>Spiralia</taxon>
        <taxon>Lophotrochozoa</taxon>
        <taxon>Annelida</taxon>
        <taxon>Polychaeta</taxon>
        <taxon>Sedentaria</taxon>
        <taxon>Canalipalpata</taxon>
        <taxon>Terebellida</taxon>
        <taxon>Terebelliformia</taxon>
        <taxon>Alvinellidae</taxon>
        <taxon>Paralvinella</taxon>
    </lineage>
</organism>
<gene>
    <name evidence="2" type="ORF">LSH36_207g07072</name>
</gene>
<evidence type="ECO:0000256" key="1">
    <source>
        <dbReference type="SAM" id="MobiDB-lite"/>
    </source>
</evidence>
<accession>A0AAD9JPU7</accession>
<keyword evidence="3" id="KW-1185">Reference proteome</keyword>
<evidence type="ECO:0000313" key="3">
    <source>
        <dbReference type="Proteomes" id="UP001208570"/>
    </source>
</evidence>
<protein>
    <submittedName>
        <fullName evidence="2">Uncharacterized protein</fullName>
    </submittedName>
</protein>
<sequence>MTEERQREIPMTPSCLSVVSSSPRFGQHSKERRVPSSSEDIGPQATVFCLFSRECSAIHCSKCDTELDGWDCMTKPPEPSNCPNFEYCINVAYYSTKVRKSDSWYVLQEFLITVKSDSWYVLQEFLITVKSDSWYVLQEFLITCKVRLVVRPSRVPYYCKVRLVTRGTSFKSSLLPVKSDSWYVLREFSITVKSDSWYVLQEFLITIKSDSWYVLQEFLITVKSDSWYVLQEFLITIKSDSWYVLHHFLIVHKRKEAFRPMNCSNLREESRFTRLVPRLYVWNHSDNLNPDHTDEMCPLGRIRSFTRSCSPVELPSACLPGINKNTGETIQACYTICDRDGCNADRSFHHLIDLLRRRRRK</sequence>
<feature type="region of interest" description="Disordered" evidence="1">
    <location>
        <begin position="1"/>
        <end position="39"/>
    </location>
</feature>
<dbReference type="EMBL" id="JAODUP010000207">
    <property type="protein sequence ID" value="KAK2156711.1"/>
    <property type="molecule type" value="Genomic_DNA"/>
</dbReference>
<name>A0AAD9JPU7_9ANNE</name>